<evidence type="ECO:0000313" key="1">
    <source>
        <dbReference type="EMBL" id="KAG8223891.1"/>
    </source>
</evidence>
<dbReference type="AlphaFoldDB" id="A0A8K0JWD7"/>
<name>A0A8K0JWD7_LADFU</name>
<dbReference type="PANTHER" id="PTHR16230:SF3">
    <property type="entry name" value="BIOGENESIS OF LYSOSOMAL ORGANELLES COMPLEX-1, SUBUNIT 4, CAPPUCCINO"/>
    <property type="match status" value="1"/>
</dbReference>
<accession>A0A8K0JWD7</accession>
<gene>
    <name evidence="1" type="ORF">J437_LFUL004727</name>
</gene>
<protein>
    <recommendedName>
        <fullName evidence="3">Biogenesis of lysosome-related organelles complex 1 subunit 4</fullName>
    </recommendedName>
</protein>
<reference evidence="1" key="1">
    <citation type="submission" date="2013-04" db="EMBL/GenBank/DDBJ databases">
        <authorList>
            <person name="Qu J."/>
            <person name="Murali S.C."/>
            <person name="Bandaranaike D."/>
            <person name="Bellair M."/>
            <person name="Blankenburg K."/>
            <person name="Chao H."/>
            <person name="Dinh H."/>
            <person name="Doddapaneni H."/>
            <person name="Downs B."/>
            <person name="Dugan-Rocha S."/>
            <person name="Elkadiri S."/>
            <person name="Gnanaolivu R.D."/>
            <person name="Hernandez B."/>
            <person name="Javaid M."/>
            <person name="Jayaseelan J.C."/>
            <person name="Lee S."/>
            <person name="Li M."/>
            <person name="Ming W."/>
            <person name="Munidasa M."/>
            <person name="Muniz J."/>
            <person name="Nguyen L."/>
            <person name="Ongeri F."/>
            <person name="Osuji N."/>
            <person name="Pu L.-L."/>
            <person name="Puazo M."/>
            <person name="Qu C."/>
            <person name="Quiroz J."/>
            <person name="Raj R."/>
            <person name="Weissenberger G."/>
            <person name="Xin Y."/>
            <person name="Zou X."/>
            <person name="Han Y."/>
            <person name="Richards S."/>
            <person name="Worley K."/>
            <person name="Muzny D."/>
            <person name="Gibbs R."/>
        </authorList>
    </citation>
    <scope>NUCLEOTIDE SEQUENCE</scope>
    <source>
        <strain evidence="1">Sampled in the wild</strain>
    </source>
</reference>
<proteinExistence type="predicted"/>
<evidence type="ECO:0000313" key="2">
    <source>
        <dbReference type="Proteomes" id="UP000792457"/>
    </source>
</evidence>
<dbReference type="EMBL" id="KZ308178">
    <property type="protein sequence ID" value="KAG8223891.1"/>
    <property type="molecule type" value="Genomic_DNA"/>
</dbReference>
<evidence type="ECO:0008006" key="3">
    <source>
        <dbReference type="Google" id="ProtNLM"/>
    </source>
</evidence>
<dbReference type="Proteomes" id="UP000792457">
    <property type="component" value="Unassembled WGS sequence"/>
</dbReference>
<comment type="caution">
    <text evidence="1">The sequence shown here is derived from an EMBL/GenBank/DDBJ whole genome shotgun (WGS) entry which is preliminary data.</text>
</comment>
<dbReference type="PANTHER" id="PTHR16230">
    <property type="entry name" value="CAPPUCCINO"/>
    <property type="match status" value="1"/>
</dbReference>
<dbReference type="GO" id="GO:0031083">
    <property type="term" value="C:BLOC-1 complex"/>
    <property type="evidence" value="ECO:0007669"/>
    <property type="project" value="TreeGrafter"/>
</dbReference>
<organism evidence="1 2">
    <name type="scientific">Ladona fulva</name>
    <name type="common">Scarce chaser dragonfly</name>
    <name type="synonym">Libellula fulva</name>
    <dbReference type="NCBI Taxonomy" id="123851"/>
    <lineage>
        <taxon>Eukaryota</taxon>
        <taxon>Metazoa</taxon>
        <taxon>Ecdysozoa</taxon>
        <taxon>Arthropoda</taxon>
        <taxon>Hexapoda</taxon>
        <taxon>Insecta</taxon>
        <taxon>Pterygota</taxon>
        <taxon>Palaeoptera</taxon>
        <taxon>Odonata</taxon>
        <taxon>Epiprocta</taxon>
        <taxon>Anisoptera</taxon>
        <taxon>Libelluloidea</taxon>
        <taxon>Libellulidae</taxon>
        <taxon>Ladona</taxon>
    </lineage>
</organism>
<sequence>MPRIIWRSDYFILIIIREVHFNEKMINELAGDYSEYIKQNITVELGPLEETIEDMLTRLEEFETLVQEDGGKCIGKTIPEIDAANKGLLSLFEKIDSLEVFVARVKHDLDVVESHLDAAEAEAGTEGTLKNILKPLLFMKSDMTSSAKKVKSPVYEAHDIFKTDQFFHPQDDQNQKESS</sequence>
<keyword evidence="2" id="KW-1185">Reference proteome</keyword>
<reference evidence="1" key="2">
    <citation type="submission" date="2017-10" db="EMBL/GenBank/DDBJ databases">
        <title>Ladona fulva Genome sequencing and assembly.</title>
        <authorList>
            <person name="Murali S."/>
            <person name="Richards S."/>
            <person name="Bandaranaike D."/>
            <person name="Bellair M."/>
            <person name="Blankenburg K."/>
            <person name="Chao H."/>
            <person name="Dinh H."/>
            <person name="Doddapaneni H."/>
            <person name="Dugan-Rocha S."/>
            <person name="Elkadiri S."/>
            <person name="Gnanaolivu R."/>
            <person name="Hernandez B."/>
            <person name="Skinner E."/>
            <person name="Javaid M."/>
            <person name="Lee S."/>
            <person name="Li M."/>
            <person name="Ming W."/>
            <person name="Munidasa M."/>
            <person name="Muniz J."/>
            <person name="Nguyen L."/>
            <person name="Hughes D."/>
            <person name="Osuji N."/>
            <person name="Pu L.-L."/>
            <person name="Puazo M."/>
            <person name="Qu C."/>
            <person name="Quiroz J."/>
            <person name="Raj R."/>
            <person name="Weissenberger G."/>
            <person name="Xin Y."/>
            <person name="Zou X."/>
            <person name="Han Y."/>
            <person name="Worley K."/>
            <person name="Muzny D."/>
            <person name="Gibbs R."/>
        </authorList>
    </citation>
    <scope>NUCLEOTIDE SEQUENCE</scope>
    <source>
        <strain evidence="1">Sampled in the wild</strain>
    </source>
</reference>
<dbReference type="InterPro" id="IPR024857">
    <property type="entry name" value="Cappuccino"/>
</dbReference>
<dbReference type="OrthoDB" id="2372305at2759"/>